<proteinExistence type="predicted"/>
<protein>
    <submittedName>
        <fullName evidence="1">Uncharacterized protein</fullName>
    </submittedName>
</protein>
<dbReference type="AlphaFoldDB" id="A0AAV4XWY7"/>
<accession>A0AAV4XWY7</accession>
<name>A0AAV4XWY7_CAEEX</name>
<dbReference type="EMBL" id="BPLR01018445">
    <property type="protein sequence ID" value="GIY99666.1"/>
    <property type="molecule type" value="Genomic_DNA"/>
</dbReference>
<keyword evidence="2" id="KW-1185">Reference proteome</keyword>
<reference evidence="1 2" key="1">
    <citation type="submission" date="2021-06" db="EMBL/GenBank/DDBJ databases">
        <title>Caerostris extrusa draft genome.</title>
        <authorList>
            <person name="Kono N."/>
            <person name="Arakawa K."/>
        </authorList>
    </citation>
    <scope>NUCLEOTIDE SEQUENCE [LARGE SCALE GENOMIC DNA]</scope>
</reference>
<comment type="caution">
    <text evidence="1">The sequence shown here is derived from an EMBL/GenBank/DDBJ whole genome shotgun (WGS) entry which is preliminary data.</text>
</comment>
<dbReference type="Proteomes" id="UP001054945">
    <property type="component" value="Unassembled WGS sequence"/>
</dbReference>
<organism evidence="1 2">
    <name type="scientific">Caerostris extrusa</name>
    <name type="common">Bark spider</name>
    <name type="synonym">Caerostris bankana</name>
    <dbReference type="NCBI Taxonomy" id="172846"/>
    <lineage>
        <taxon>Eukaryota</taxon>
        <taxon>Metazoa</taxon>
        <taxon>Ecdysozoa</taxon>
        <taxon>Arthropoda</taxon>
        <taxon>Chelicerata</taxon>
        <taxon>Arachnida</taxon>
        <taxon>Araneae</taxon>
        <taxon>Araneomorphae</taxon>
        <taxon>Entelegynae</taxon>
        <taxon>Araneoidea</taxon>
        <taxon>Araneidae</taxon>
        <taxon>Caerostris</taxon>
    </lineage>
</organism>
<evidence type="ECO:0000313" key="1">
    <source>
        <dbReference type="EMBL" id="GIY99666.1"/>
    </source>
</evidence>
<gene>
    <name evidence="1" type="ORF">CEXT_430271</name>
</gene>
<evidence type="ECO:0000313" key="2">
    <source>
        <dbReference type="Proteomes" id="UP001054945"/>
    </source>
</evidence>
<sequence length="165" mass="18225">MFPLNHNLEEIFGFGPFYQVFDTRFRKVDCSDNILRISTTKTFSKITSARNYFLSEKRSRSDESEKGVPLKASLTLSLHCPGAGADVSKLQSPPPQNGSATLVFALAAHLKGLERFGPFDLGPAFSLCPRSIGRVNTRFAPLQVCFARVDEAVRAGSFFSRDAPF</sequence>